<evidence type="ECO:0000256" key="1">
    <source>
        <dbReference type="SAM" id="Phobius"/>
    </source>
</evidence>
<dbReference type="InterPro" id="IPR050261">
    <property type="entry name" value="FrsA_esterase"/>
</dbReference>
<sequence length="400" mass="43873">MRLKIVWPASVASDINLAERCSISRIDGGNGIASWKFTPRTASRNIILLLIRDHAVGLFIAAMMFFSLHAAAQVPGYPEGVREVHYRSDGDGSMQPTLIWFPKSDEPVPLLVALHTWSSDYRQTGGEVQYAEWCRQAGWAFIHPNFRGINKTPEAMGSDLVVADIRSAVDFAKSETSIDGNRIYCIGVSGGGHASMLMAAREPELWAGVSAWCGISDIAAWHHQCKGTSFDRYATMIESVLGGAPDASTELRDAAWHRSPLNWIAQADRLPPLDLNHGINDGRAGSVPFTHSMLAFNAAVGASTALNVDAIDKLYQTRRVPEELQQINAARPDSLYGNHVPIFRRTVGTSRLTLFDGGHEIVHEAALNWLAAQAKGRPVNWKPNRLIPFTVQPDDEQSGK</sequence>
<dbReference type="Gene3D" id="3.40.50.1820">
    <property type="entry name" value="alpha/beta hydrolase"/>
    <property type="match status" value="1"/>
</dbReference>
<keyword evidence="1" id="KW-0812">Transmembrane</keyword>
<dbReference type="SUPFAM" id="SSF53474">
    <property type="entry name" value="alpha/beta-Hydrolases"/>
    <property type="match status" value="1"/>
</dbReference>
<proteinExistence type="predicted"/>
<dbReference type="EMBL" id="CP036432">
    <property type="protein sequence ID" value="QDV84875.1"/>
    <property type="molecule type" value="Genomic_DNA"/>
</dbReference>
<keyword evidence="1" id="KW-1133">Transmembrane helix</keyword>
<gene>
    <name evidence="3" type="ORF">TBK1r_38270</name>
</gene>
<dbReference type="PANTHER" id="PTHR22946">
    <property type="entry name" value="DIENELACTONE HYDROLASE DOMAIN-CONTAINING PROTEIN-RELATED"/>
    <property type="match status" value="1"/>
</dbReference>
<evidence type="ECO:0000259" key="2">
    <source>
        <dbReference type="Pfam" id="PF00326"/>
    </source>
</evidence>
<evidence type="ECO:0000313" key="3">
    <source>
        <dbReference type="EMBL" id="QDV84875.1"/>
    </source>
</evidence>
<feature type="transmembrane region" description="Helical" evidence="1">
    <location>
        <begin position="46"/>
        <end position="68"/>
    </location>
</feature>
<keyword evidence="1" id="KW-0472">Membrane</keyword>
<name>A0ABX5XU01_9BACT</name>
<dbReference type="InterPro" id="IPR029058">
    <property type="entry name" value="AB_hydrolase_fold"/>
</dbReference>
<evidence type="ECO:0000313" key="4">
    <source>
        <dbReference type="Proteomes" id="UP000318081"/>
    </source>
</evidence>
<keyword evidence="4" id="KW-1185">Reference proteome</keyword>
<protein>
    <submittedName>
        <fullName evidence="3">Prolyl oligopeptidase family protein</fullName>
    </submittedName>
</protein>
<dbReference type="InterPro" id="IPR001375">
    <property type="entry name" value="Peptidase_S9_cat"/>
</dbReference>
<organism evidence="3 4">
    <name type="scientific">Stieleria magnilauensis</name>
    <dbReference type="NCBI Taxonomy" id="2527963"/>
    <lineage>
        <taxon>Bacteria</taxon>
        <taxon>Pseudomonadati</taxon>
        <taxon>Planctomycetota</taxon>
        <taxon>Planctomycetia</taxon>
        <taxon>Pirellulales</taxon>
        <taxon>Pirellulaceae</taxon>
        <taxon>Stieleria</taxon>
    </lineage>
</organism>
<dbReference type="Proteomes" id="UP000318081">
    <property type="component" value="Chromosome"/>
</dbReference>
<feature type="domain" description="Peptidase S9 prolyl oligopeptidase catalytic" evidence="2">
    <location>
        <begin position="159"/>
        <end position="298"/>
    </location>
</feature>
<reference evidence="3 4" key="1">
    <citation type="submission" date="2019-02" db="EMBL/GenBank/DDBJ databases">
        <title>Deep-cultivation of Planctomycetes and their phenomic and genomic characterization uncovers novel biology.</title>
        <authorList>
            <person name="Wiegand S."/>
            <person name="Jogler M."/>
            <person name="Boedeker C."/>
            <person name="Pinto D."/>
            <person name="Vollmers J."/>
            <person name="Rivas-Marin E."/>
            <person name="Kohn T."/>
            <person name="Peeters S.H."/>
            <person name="Heuer A."/>
            <person name="Rast P."/>
            <person name="Oberbeckmann S."/>
            <person name="Bunk B."/>
            <person name="Jeske O."/>
            <person name="Meyerdierks A."/>
            <person name="Storesund J.E."/>
            <person name="Kallscheuer N."/>
            <person name="Luecker S."/>
            <person name="Lage O.M."/>
            <person name="Pohl T."/>
            <person name="Merkel B.J."/>
            <person name="Hornburger P."/>
            <person name="Mueller R.-W."/>
            <person name="Bruemmer F."/>
            <person name="Labrenz M."/>
            <person name="Spormann A.M."/>
            <person name="Op den Camp H."/>
            <person name="Overmann J."/>
            <person name="Amann R."/>
            <person name="Jetten M.S.M."/>
            <person name="Mascher T."/>
            <person name="Medema M.H."/>
            <person name="Devos D.P."/>
            <person name="Kaster A.-K."/>
            <person name="Ovreas L."/>
            <person name="Rohde M."/>
            <person name="Galperin M.Y."/>
            <person name="Jogler C."/>
        </authorList>
    </citation>
    <scope>NUCLEOTIDE SEQUENCE [LARGE SCALE GENOMIC DNA]</scope>
    <source>
        <strain evidence="3 4">TBK1r</strain>
    </source>
</reference>
<dbReference type="Pfam" id="PF00326">
    <property type="entry name" value="Peptidase_S9"/>
    <property type="match status" value="1"/>
</dbReference>
<accession>A0ABX5XU01</accession>